<evidence type="ECO:0000256" key="5">
    <source>
        <dbReference type="ARBA" id="ARBA00047503"/>
    </source>
</evidence>
<dbReference type="EMBL" id="FOXF01000026">
    <property type="protein sequence ID" value="SFP46580.1"/>
    <property type="molecule type" value="Genomic_DNA"/>
</dbReference>
<dbReference type="NCBIfam" id="TIGR02195">
    <property type="entry name" value="heptsyl_trn_II"/>
    <property type="match status" value="1"/>
</dbReference>
<dbReference type="InterPro" id="IPR051199">
    <property type="entry name" value="LPS_LOS_Heptosyltrfase"/>
</dbReference>
<dbReference type="GO" id="GO:0009244">
    <property type="term" value="P:lipopolysaccharide core region biosynthetic process"/>
    <property type="evidence" value="ECO:0007669"/>
    <property type="project" value="TreeGrafter"/>
</dbReference>
<evidence type="ECO:0000313" key="6">
    <source>
        <dbReference type="EMBL" id="SFP46580.1"/>
    </source>
</evidence>
<evidence type="ECO:0000256" key="1">
    <source>
        <dbReference type="ARBA" id="ARBA00022676"/>
    </source>
</evidence>
<accession>A0A662ZJC9</accession>
<dbReference type="Proteomes" id="UP000243745">
    <property type="component" value="Unassembled WGS sequence"/>
</dbReference>
<evidence type="ECO:0000256" key="2">
    <source>
        <dbReference type="ARBA" id="ARBA00022679"/>
    </source>
</evidence>
<sequence length="347" mass="39277">MRILVIAPSWIGDLVMSQCLYMELKKIYPDSIIDVMAPKWCLDVLKRMPEVSNAILMPIGHGVFNLKERYRLGKELKANHYDQAYILPNSFKSALIPLFAGIPYRRGWIGESRYFILTDYRRNKKDFPKLISRYTSLAHSNTEIKSEKDLKEIPTPKLTVHESDTSTASSKFSINIQADVLGICPGAEFGPTKKWPPEYYAIITDKYLSSDSGREVWIFGSNKDVETAEKLKKSVSPDYQKRVHILAGRTTIEEAIDLLAACKFVICNDSGLMHISAAVGVRVIAIFGSTSTLYTPPTTTNALLVESTEPCHPCFKRQCRYGTTDCLKKLTAEMVWNKICSKWEDIK</sequence>
<dbReference type="Gene3D" id="3.40.50.2000">
    <property type="entry name" value="Glycogen Phosphorylase B"/>
    <property type="match status" value="2"/>
</dbReference>
<dbReference type="GO" id="GO:0005829">
    <property type="term" value="C:cytosol"/>
    <property type="evidence" value="ECO:0007669"/>
    <property type="project" value="TreeGrafter"/>
</dbReference>
<dbReference type="SUPFAM" id="SSF53756">
    <property type="entry name" value="UDP-Glycosyltransferase/glycogen phosphorylase"/>
    <property type="match status" value="1"/>
</dbReference>
<comment type="similarity">
    <text evidence="3">Belongs to the glycosyltransferase 9 family.</text>
</comment>
<reference evidence="6 7" key="1">
    <citation type="submission" date="2016-10" db="EMBL/GenBank/DDBJ databases">
        <authorList>
            <person name="Varghese N."/>
            <person name="Submissions S."/>
        </authorList>
    </citation>
    <scope>NUCLEOTIDE SEQUENCE [LARGE SCALE GENOMIC DNA]</scope>
    <source>
        <strain evidence="6 7">DSM 1361</strain>
    </source>
</reference>
<comment type="catalytic activity">
    <reaction evidence="5">
        <text>an L-alpha-D-Hep-(1-&gt;5)-[alpha-Kdo-(2-&gt;4)]-alpha-Kdo-(2-&gt;6)-lipid A + ADP-L-glycero-beta-D-manno-heptose = an L-alpha-D-Hep-(1-&gt;3)-L-alpha-D-Hep-(1-&gt;5)-[alpha-Kdo-(2-&gt;4)]-alpha-Kdo-(2-&gt;6)-lipid A + ADP + H(+)</text>
        <dbReference type="Rhea" id="RHEA:74071"/>
        <dbReference type="ChEBI" id="CHEBI:15378"/>
        <dbReference type="ChEBI" id="CHEBI:61506"/>
        <dbReference type="ChEBI" id="CHEBI:193068"/>
        <dbReference type="ChEBI" id="CHEBI:193069"/>
        <dbReference type="ChEBI" id="CHEBI:456216"/>
        <dbReference type="EC" id="2.4.99.24"/>
    </reaction>
</comment>
<evidence type="ECO:0000256" key="4">
    <source>
        <dbReference type="ARBA" id="ARBA00044042"/>
    </source>
</evidence>
<dbReference type="PANTHER" id="PTHR30160:SF7">
    <property type="entry name" value="ADP-HEPTOSE--LPS HEPTOSYLTRANSFERASE 2"/>
    <property type="match status" value="1"/>
</dbReference>
<evidence type="ECO:0000313" key="7">
    <source>
        <dbReference type="Proteomes" id="UP000243745"/>
    </source>
</evidence>
<organism evidence="6 7">
    <name type="scientific">Ruminobacter amylophilus</name>
    <dbReference type="NCBI Taxonomy" id="867"/>
    <lineage>
        <taxon>Bacteria</taxon>
        <taxon>Pseudomonadati</taxon>
        <taxon>Pseudomonadota</taxon>
        <taxon>Gammaproteobacteria</taxon>
        <taxon>Aeromonadales</taxon>
        <taxon>Succinivibrionaceae</taxon>
        <taxon>Ruminobacter</taxon>
    </lineage>
</organism>
<dbReference type="InterPro" id="IPR002201">
    <property type="entry name" value="Glyco_trans_9"/>
</dbReference>
<evidence type="ECO:0000256" key="3">
    <source>
        <dbReference type="ARBA" id="ARBA00043995"/>
    </source>
</evidence>
<dbReference type="GO" id="GO:0008713">
    <property type="term" value="F:ADP-heptose-lipopolysaccharide heptosyltransferase activity"/>
    <property type="evidence" value="ECO:0007669"/>
    <property type="project" value="UniProtKB-EC"/>
</dbReference>
<dbReference type="CDD" id="cd03789">
    <property type="entry name" value="GT9_LPS_heptosyltransferase"/>
    <property type="match status" value="1"/>
</dbReference>
<dbReference type="RefSeq" id="WP_093142417.1">
    <property type="nucleotide sequence ID" value="NZ_FOXF01000026.1"/>
</dbReference>
<gene>
    <name evidence="6" type="ORF">SAMN02910344_01458</name>
</gene>
<keyword evidence="7" id="KW-1185">Reference proteome</keyword>
<dbReference type="PANTHER" id="PTHR30160">
    <property type="entry name" value="TETRAACYLDISACCHARIDE 4'-KINASE-RELATED"/>
    <property type="match status" value="1"/>
</dbReference>
<dbReference type="EC" id="2.4.99.24" evidence="4"/>
<dbReference type="Pfam" id="PF01075">
    <property type="entry name" value="Glyco_transf_9"/>
    <property type="match status" value="1"/>
</dbReference>
<name>A0A662ZJC9_9GAMM</name>
<keyword evidence="1" id="KW-0328">Glycosyltransferase</keyword>
<dbReference type="FunFam" id="3.40.50.2000:FF:000023">
    <property type="entry name" value="ADP-heptose--LPS heptosyltransferase II"/>
    <property type="match status" value="1"/>
</dbReference>
<keyword evidence="2 6" id="KW-0808">Transferase</keyword>
<dbReference type="OrthoDB" id="9797795at2"/>
<proteinExistence type="inferred from homology"/>
<dbReference type="AlphaFoldDB" id="A0A662ZJC9"/>
<dbReference type="InterPro" id="IPR011910">
    <property type="entry name" value="RfaF"/>
</dbReference>
<protein>
    <recommendedName>
        <fullName evidence="4">lipopolysaccharide heptosyltransferase II</fullName>
        <ecNumber evidence="4">2.4.99.24</ecNumber>
    </recommendedName>
</protein>